<comment type="caution">
    <text evidence="3">The sequence shown here is derived from an EMBL/GenBank/DDBJ whole genome shotgun (WGS) entry which is preliminary data.</text>
</comment>
<dbReference type="EMBL" id="VDCV01000016">
    <property type="protein sequence ID" value="KAB5520202.1"/>
    <property type="molecule type" value="Genomic_DNA"/>
</dbReference>
<dbReference type="SUPFAM" id="SSF51445">
    <property type="entry name" value="(Trans)glycosidases"/>
    <property type="match status" value="1"/>
</dbReference>
<sequence>MGSMAKLSRNSFPDGFVFGSSSSAYQFEGETNKSGKGPNIWDTFIEEHPERISDHSNANVAVDFYHRYKEDVQRMKGMGMDAFRFSISWSRVLPHGRLSAGINEEGIQFYSNLIDELIKNGIQPYVTLFHWDTPQAIEDKYGGFLSRNILNDFRDYVELCFQKFGDRVKHWITLNEPFMFSVNGYDTGTVAPGRVSSLENYPGQPKISGATEVYIVTHHLLLAHATAVKVYKEKYQVRKSYKSVARLIAHFTKAFSVLINFVIDKISHQTCQGGKIGITLVSHWFEPYSSSESDRMATKRSLDFMLGWYMDPVTKGDYPQTMHDYVGGRLPKFSEEESKMLRGSYDFIGVNYYTTYYAQNVEDANYKNIGFMEDARVNWPGERNGIPIGPQAGSSWLYICPEGIRHLLNYIKDAYDNPTIYITENGVDDVSSSSLEEALNDHVREQYYKDIFHNVLESINDHGVDVKSFFAWSFLDDFEWGYGYSSRFGLYFIDYENDLKRYAKNSVKWFKQFLHKDETKLNPNMSHIRMIKTYLKPDGPQYKNSTDS</sequence>
<comment type="similarity">
    <text evidence="1 2">Belongs to the glycosyl hydrolase 1 family.</text>
</comment>
<dbReference type="InterPro" id="IPR001360">
    <property type="entry name" value="Glyco_hydro_1"/>
</dbReference>
<evidence type="ECO:0000256" key="1">
    <source>
        <dbReference type="ARBA" id="ARBA00010838"/>
    </source>
</evidence>
<dbReference type="GO" id="GO:0008422">
    <property type="term" value="F:beta-glucosidase activity"/>
    <property type="evidence" value="ECO:0007669"/>
    <property type="project" value="TreeGrafter"/>
</dbReference>
<dbReference type="PANTHER" id="PTHR10353">
    <property type="entry name" value="GLYCOSYL HYDROLASE"/>
    <property type="match status" value="1"/>
</dbReference>
<accession>A0A5N5JMF8</accession>
<evidence type="ECO:0000256" key="2">
    <source>
        <dbReference type="RuleBase" id="RU003690"/>
    </source>
</evidence>
<evidence type="ECO:0000313" key="3">
    <source>
        <dbReference type="EMBL" id="KAB5520202.1"/>
    </source>
</evidence>
<dbReference type="Proteomes" id="UP000326939">
    <property type="component" value="Chromosome 16"/>
</dbReference>
<dbReference type="PRINTS" id="PR00131">
    <property type="entry name" value="GLHYDRLASE1"/>
</dbReference>
<proteinExistence type="inferred from homology"/>
<organism evidence="3 4">
    <name type="scientific">Salix brachista</name>
    <dbReference type="NCBI Taxonomy" id="2182728"/>
    <lineage>
        <taxon>Eukaryota</taxon>
        <taxon>Viridiplantae</taxon>
        <taxon>Streptophyta</taxon>
        <taxon>Embryophyta</taxon>
        <taxon>Tracheophyta</taxon>
        <taxon>Spermatophyta</taxon>
        <taxon>Magnoliopsida</taxon>
        <taxon>eudicotyledons</taxon>
        <taxon>Gunneridae</taxon>
        <taxon>Pentapetalae</taxon>
        <taxon>rosids</taxon>
        <taxon>fabids</taxon>
        <taxon>Malpighiales</taxon>
        <taxon>Salicaceae</taxon>
        <taxon>Saliceae</taxon>
        <taxon>Salix</taxon>
    </lineage>
</organism>
<evidence type="ECO:0000313" key="4">
    <source>
        <dbReference type="Proteomes" id="UP000326939"/>
    </source>
</evidence>
<dbReference type="GO" id="GO:0005975">
    <property type="term" value="P:carbohydrate metabolic process"/>
    <property type="evidence" value="ECO:0007669"/>
    <property type="project" value="InterPro"/>
</dbReference>
<dbReference type="Gene3D" id="3.20.20.80">
    <property type="entry name" value="Glycosidases"/>
    <property type="match status" value="1"/>
</dbReference>
<gene>
    <name evidence="3" type="ORF">DKX38_024521</name>
</gene>
<dbReference type="AlphaFoldDB" id="A0A5N5JMF8"/>
<keyword evidence="4" id="KW-1185">Reference proteome</keyword>
<protein>
    <recommendedName>
        <fullName evidence="5">Beta-glucosidase</fullName>
    </recommendedName>
</protein>
<name>A0A5N5JMF8_9ROSI</name>
<dbReference type="PANTHER" id="PTHR10353:SF267">
    <property type="entry name" value="BETA-GLUCOSIDASE"/>
    <property type="match status" value="1"/>
</dbReference>
<reference evidence="4" key="1">
    <citation type="journal article" date="2019" name="Gigascience">
        <title>De novo genome assembly of the endangered Acer yangbiense, a plant species with extremely small populations endemic to Yunnan Province, China.</title>
        <authorList>
            <person name="Yang J."/>
            <person name="Wariss H.M."/>
            <person name="Tao L."/>
            <person name="Zhang R."/>
            <person name="Yun Q."/>
            <person name="Hollingsworth P."/>
            <person name="Dao Z."/>
            <person name="Luo G."/>
            <person name="Guo H."/>
            <person name="Ma Y."/>
            <person name="Sun W."/>
        </authorList>
    </citation>
    <scope>NUCLEOTIDE SEQUENCE [LARGE SCALE GENOMIC DNA]</scope>
    <source>
        <strain evidence="4">cv. br00</strain>
    </source>
</reference>
<dbReference type="InterPro" id="IPR017853">
    <property type="entry name" value="GH"/>
</dbReference>
<evidence type="ECO:0008006" key="5">
    <source>
        <dbReference type="Google" id="ProtNLM"/>
    </source>
</evidence>
<dbReference type="Pfam" id="PF00232">
    <property type="entry name" value="Glyco_hydro_1"/>
    <property type="match status" value="2"/>
</dbReference>